<dbReference type="PANTHER" id="PTHR37242">
    <property type="entry name" value="OS09G0569450 PROTEIN"/>
    <property type="match status" value="1"/>
</dbReference>
<evidence type="ECO:0000313" key="1">
    <source>
        <dbReference type="EMBL" id="KAH0452160.1"/>
    </source>
</evidence>
<dbReference type="PANTHER" id="PTHR37242:SF1">
    <property type="entry name" value="OS09G0569450 PROTEIN"/>
    <property type="match status" value="1"/>
</dbReference>
<gene>
    <name evidence="1" type="ORF">IEQ34_019459</name>
</gene>
<comment type="caution">
    <text evidence="1">The sequence shown here is derived from an EMBL/GenBank/DDBJ whole genome shotgun (WGS) entry which is preliminary data.</text>
</comment>
<protein>
    <submittedName>
        <fullName evidence="1">Uncharacterized protein</fullName>
    </submittedName>
</protein>
<dbReference type="AlphaFoldDB" id="A0AAV7FRB9"/>
<dbReference type="Proteomes" id="UP000775213">
    <property type="component" value="Unassembled WGS sequence"/>
</dbReference>
<name>A0AAV7FRB9_DENCH</name>
<accession>A0AAV7FRB9</accession>
<evidence type="ECO:0000313" key="2">
    <source>
        <dbReference type="Proteomes" id="UP000775213"/>
    </source>
</evidence>
<organism evidence="1 2">
    <name type="scientific">Dendrobium chrysotoxum</name>
    <name type="common">Orchid</name>
    <dbReference type="NCBI Taxonomy" id="161865"/>
    <lineage>
        <taxon>Eukaryota</taxon>
        <taxon>Viridiplantae</taxon>
        <taxon>Streptophyta</taxon>
        <taxon>Embryophyta</taxon>
        <taxon>Tracheophyta</taxon>
        <taxon>Spermatophyta</taxon>
        <taxon>Magnoliopsida</taxon>
        <taxon>Liliopsida</taxon>
        <taxon>Asparagales</taxon>
        <taxon>Orchidaceae</taxon>
        <taxon>Epidendroideae</taxon>
        <taxon>Malaxideae</taxon>
        <taxon>Dendrobiinae</taxon>
        <taxon>Dendrobium</taxon>
    </lineage>
</organism>
<sequence length="63" mass="7222">MELKDHVFELTTASREEVVANKEIVKFDPSQMIGIIKRKALIKELAVAYHVVWLVVSSTFFDT</sequence>
<proteinExistence type="predicted"/>
<dbReference type="EMBL" id="JAGFBR010000017">
    <property type="protein sequence ID" value="KAH0452160.1"/>
    <property type="molecule type" value="Genomic_DNA"/>
</dbReference>
<keyword evidence="2" id="KW-1185">Reference proteome</keyword>
<reference evidence="1 2" key="1">
    <citation type="journal article" date="2021" name="Hortic Res">
        <title>Chromosome-scale assembly of the Dendrobium chrysotoxum genome enhances the understanding of orchid evolution.</title>
        <authorList>
            <person name="Zhang Y."/>
            <person name="Zhang G.Q."/>
            <person name="Zhang D."/>
            <person name="Liu X.D."/>
            <person name="Xu X.Y."/>
            <person name="Sun W.H."/>
            <person name="Yu X."/>
            <person name="Zhu X."/>
            <person name="Wang Z.W."/>
            <person name="Zhao X."/>
            <person name="Zhong W.Y."/>
            <person name="Chen H."/>
            <person name="Yin W.L."/>
            <person name="Huang T."/>
            <person name="Niu S.C."/>
            <person name="Liu Z.J."/>
        </authorList>
    </citation>
    <scope>NUCLEOTIDE SEQUENCE [LARGE SCALE GENOMIC DNA]</scope>
    <source>
        <strain evidence="1">Lindl</strain>
    </source>
</reference>